<accession>A0ACA9ULU8</accession>
<gene>
    <name evidence="1" type="ORF">CRV2_00016767</name>
</gene>
<evidence type="ECO:0000313" key="1">
    <source>
        <dbReference type="EMBL" id="CAG9954401.1"/>
    </source>
</evidence>
<sequence length="576" mass="65001">MTRIKSEDIPDECIGEIIEPLMCEDTLSSLKSLSLTNHRLRAISMHYLLRRISLRLPCGIVEFHRQIASRIWLVRRYGAFSSVRRLVAGPWYAHWSGLLDTSKPEPEDTNKAIQFDLAELNPFYGSADKNVFLKGELQVETQLFCIPGKITCCIAPGIRVEAPKVPASDLRFSQRQCSGYRLGHFAMPLQDGCTYSDASGAGRPKCNLKSRVMAIIAGMAPSLQEVSMVNKRVDEPLFSSEEAENAHWESQGLPFAPHHMFTEQAFPRRLGQLKRLSLMGHCRYPIRLDQWANTTDFTLLESLVLEINYSKPDLDSLRVHGIFPRLKTLNLRLYREYKGLGELEDECLYQLIMILSNLPPLQSLKLTGYIGPKIPDSAFRVHGQSLETLALFPISSEGRRESGELLDSHFRQCESLSTGDILDILHQCPLLEELSIPLERTYQNADNPAIYEAIGGHRRLRSVTLFLDCFAIPLNDRELYEAPDLLSNDECSNAIDDIRKLFWACALDEHLARDIVYAITGGRDTHVLQELRIRSSANAKDASEMYGTEMGTIFHNLAKDYTFTKEADGTMAGCKG</sequence>
<proteinExistence type="predicted"/>
<reference evidence="1" key="1">
    <citation type="submission" date="2020-04" db="EMBL/GenBank/DDBJ databases">
        <authorList>
            <person name="Broberg M."/>
        </authorList>
    </citation>
    <scope>NUCLEOTIDE SEQUENCE</scope>
</reference>
<organism evidence="1 2">
    <name type="scientific">Clonostachys rosea f. rosea IK726</name>
    <dbReference type="NCBI Taxonomy" id="1349383"/>
    <lineage>
        <taxon>Eukaryota</taxon>
        <taxon>Fungi</taxon>
        <taxon>Dikarya</taxon>
        <taxon>Ascomycota</taxon>
        <taxon>Pezizomycotina</taxon>
        <taxon>Sordariomycetes</taxon>
        <taxon>Hypocreomycetidae</taxon>
        <taxon>Hypocreales</taxon>
        <taxon>Bionectriaceae</taxon>
        <taxon>Clonostachys</taxon>
    </lineage>
</organism>
<dbReference type="Proteomes" id="UP000836387">
    <property type="component" value="Unassembled WGS sequence"/>
</dbReference>
<keyword evidence="2" id="KW-1185">Reference proteome</keyword>
<dbReference type="EMBL" id="CADEHS020000569">
    <property type="protein sequence ID" value="CAG9954401.1"/>
    <property type="molecule type" value="Genomic_DNA"/>
</dbReference>
<comment type="caution">
    <text evidence="1">The sequence shown here is derived from an EMBL/GenBank/DDBJ whole genome shotgun (WGS) entry which is preliminary data.</text>
</comment>
<reference evidence="1" key="2">
    <citation type="submission" date="2021-10" db="EMBL/GenBank/DDBJ databases">
        <authorList>
            <person name="Piombo E."/>
        </authorList>
    </citation>
    <scope>NUCLEOTIDE SEQUENCE</scope>
</reference>
<protein>
    <submittedName>
        <fullName evidence="1">Uncharacterized protein</fullName>
    </submittedName>
</protein>
<name>A0ACA9ULU8_BIOOC</name>
<evidence type="ECO:0000313" key="2">
    <source>
        <dbReference type="Proteomes" id="UP000836387"/>
    </source>
</evidence>